<accession>A0ABV7HKX2</accession>
<evidence type="ECO:0000313" key="2">
    <source>
        <dbReference type="Proteomes" id="UP001595476"/>
    </source>
</evidence>
<dbReference type="RefSeq" id="WP_386723434.1">
    <property type="nucleotide sequence ID" value="NZ_JBHRSZ010000010.1"/>
</dbReference>
<comment type="caution">
    <text evidence="1">The sequence shown here is derived from an EMBL/GenBank/DDBJ whole genome shotgun (WGS) entry which is preliminary data.</text>
</comment>
<gene>
    <name evidence="1" type="ORF">ACFOEK_20900</name>
</gene>
<dbReference type="Proteomes" id="UP001595476">
    <property type="component" value="Unassembled WGS sequence"/>
</dbReference>
<protein>
    <submittedName>
        <fullName evidence="1">DUF4442 domain-containing protein</fullName>
    </submittedName>
</protein>
<dbReference type="EMBL" id="JBHRSZ010000010">
    <property type="protein sequence ID" value="MFC3153511.1"/>
    <property type="molecule type" value="Genomic_DNA"/>
</dbReference>
<dbReference type="InterPro" id="IPR027961">
    <property type="entry name" value="DUF4442"/>
</dbReference>
<reference evidence="2" key="1">
    <citation type="journal article" date="2019" name="Int. J. Syst. Evol. Microbiol.">
        <title>The Global Catalogue of Microorganisms (GCM) 10K type strain sequencing project: providing services to taxonomists for standard genome sequencing and annotation.</title>
        <authorList>
            <consortium name="The Broad Institute Genomics Platform"/>
            <consortium name="The Broad Institute Genome Sequencing Center for Infectious Disease"/>
            <person name="Wu L."/>
            <person name="Ma J."/>
        </authorList>
    </citation>
    <scope>NUCLEOTIDE SEQUENCE [LARGE SCALE GENOMIC DNA]</scope>
    <source>
        <strain evidence="2">KCTC 52438</strain>
    </source>
</reference>
<sequence>MSQLLTIVSNINKLPSPLKGKTLSMFFGRVIPFAGTANVQIEELNQERSVLVLKNKKRVQNHIKGVHAAAMALLAESATGFLCGMNCPDDKLLLIKSMNLNYVRRAKGNLTAVAELSEAERQLMVDQDKGEVSVKITVTDEDNKEPVECEMIWAWVPKKRSK</sequence>
<organism evidence="1 2">
    <name type="scientific">Litoribrevibacter euphylliae</name>
    <dbReference type="NCBI Taxonomy" id="1834034"/>
    <lineage>
        <taxon>Bacteria</taxon>
        <taxon>Pseudomonadati</taxon>
        <taxon>Pseudomonadota</taxon>
        <taxon>Gammaproteobacteria</taxon>
        <taxon>Oceanospirillales</taxon>
        <taxon>Oceanospirillaceae</taxon>
        <taxon>Litoribrevibacter</taxon>
    </lineage>
</organism>
<dbReference type="SUPFAM" id="SSF54637">
    <property type="entry name" value="Thioesterase/thiol ester dehydrase-isomerase"/>
    <property type="match status" value="1"/>
</dbReference>
<keyword evidence="2" id="KW-1185">Reference proteome</keyword>
<dbReference type="InterPro" id="IPR029069">
    <property type="entry name" value="HotDog_dom_sf"/>
</dbReference>
<proteinExistence type="predicted"/>
<evidence type="ECO:0000313" key="1">
    <source>
        <dbReference type="EMBL" id="MFC3153511.1"/>
    </source>
</evidence>
<dbReference type="Gene3D" id="3.10.129.10">
    <property type="entry name" value="Hotdog Thioesterase"/>
    <property type="match status" value="1"/>
</dbReference>
<dbReference type="Pfam" id="PF14539">
    <property type="entry name" value="DUF4442"/>
    <property type="match status" value="1"/>
</dbReference>
<dbReference type="CDD" id="cd03443">
    <property type="entry name" value="PaaI_thioesterase"/>
    <property type="match status" value="1"/>
</dbReference>
<name>A0ABV7HKX2_9GAMM</name>